<dbReference type="OrthoDB" id="10680009at2759"/>
<keyword evidence="3" id="KW-1185">Reference proteome</keyword>
<dbReference type="EMBL" id="REGN01005832">
    <property type="protein sequence ID" value="RNA11866.1"/>
    <property type="molecule type" value="Genomic_DNA"/>
</dbReference>
<keyword evidence="1" id="KW-0812">Transmembrane</keyword>
<keyword evidence="1" id="KW-1133">Transmembrane helix</keyword>
<dbReference type="Proteomes" id="UP000276133">
    <property type="component" value="Unassembled WGS sequence"/>
</dbReference>
<accession>A0A3M7QK99</accession>
<comment type="caution">
    <text evidence="2">The sequence shown here is derived from an EMBL/GenBank/DDBJ whole genome shotgun (WGS) entry which is preliminary data.</text>
</comment>
<dbReference type="AlphaFoldDB" id="A0A3M7QK99"/>
<protein>
    <submittedName>
        <fullName evidence="2">Uncharacterized protein</fullName>
    </submittedName>
</protein>
<reference evidence="2 3" key="1">
    <citation type="journal article" date="2018" name="Sci. Rep.">
        <title>Genomic signatures of local adaptation to the degree of environmental predictability in rotifers.</title>
        <authorList>
            <person name="Franch-Gras L."/>
            <person name="Hahn C."/>
            <person name="Garcia-Roger E.M."/>
            <person name="Carmona M.J."/>
            <person name="Serra M."/>
            <person name="Gomez A."/>
        </authorList>
    </citation>
    <scope>NUCLEOTIDE SEQUENCE [LARGE SCALE GENOMIC DNA]</scope>
    <source>
        <strain evidence="2">HYR1</strain>
    </source>
</reference>
<keyword evidence="1" id="KW-0472">Membrane</keyword>
<organism evidence="2 3">
    <name type="scientific">Brachionus plicatilis</name>
    <name type="common">Marine rotifer</name>
    <name type="synonym">Brachionus muelleri</name>
    <dbReference type="NCBI Taxonomy" id="10195"/>
    <lineage>
        <taxon>Eukaryota</taxon>
        <taxon>Metazoa</taxon>
        <taxon>Spiralia</taxon>
        <taxon>Gnathifera</taxon>
        <taxon>Rotifera</taxon>
        <taxon>Eurotatoria</taxon>
        <taxon>Monogononta</taxon>
        <taxon>Pseudotrocha</taxon>
        <taxon>Ploima</taxon>
        <taxon>Brachionidae</taxon>
        <taxon>Brachionus</taxon>
    </lineage>
</organism>
<name>A0A3M7QK99_BRAPC</name>
<sequence>MYKRTFYKKILWLSKKSNGLRGITSSSKNLKKNLKSRLRIMFFVYRNEFLNYSIENLSHSIYLFNLSIIEFISVFNSLKVSDSRLLCFHSSILGMAVYRFICIWKIILSIVLIWIVSIAFVLVPKFVSNIPVFYHFGLDTCIENYSNRLQSFWFFIKKSRSRVSNLSDIKSNILNKKINLTDKNLENASSIRTISLEKISGTNENLQIKNVKAFKRIMNRRYYFQLKLIDLTVSFLNGKKQRLLDGNKQWKIIKEIQFKYRFLTN</sequence>
<proteinExistence type="predicted"/>
<gene>
    <name evidence="2" type="ORF">BpHYR1_045050</name>
</gene>
<evidence type="ECO:0000313" key="3">
    <source>
        <dbReference type="Proteomes" id="UP000276133"/>
    </source>
</evidence>
<feature type="transmembrane region" description="Helical" evidence="1">
    <location>
        <begin position="98"/>
        <end position="123"/>
    </location>
</feature>
<evidence type="ECO:0000313" key="2">
    <source>
        <dbReference type="EMBL" id="RNA11866.1"/>
    </source>
</evidence>
<evidence type="ECO:0000256" key="1">
    <source>
        <dbReference type="SAM" id="Phobius"/>
    </source>
</evidence>